<dbReference type="EMBL" id="JAKOGI010000004">
    <property type="protein sequence ID" value="KAJ8452515.1"/>
    <property type="molecule type" value="Genomic_DNA"/>
</dbReference>
<protein>
    <submittedName>
        <fullName evidence="1">Uncharacterized protein</fullName>
    </submittedName>
</protein>
<comment type="caution">
    <text evidence="1">The sequence shown here is derived from an EMBL/GenBank/DDBJ whole genome shotgun (WGS) entry which is preliminary data.</text>
</comment>
<proteinExistence type="predicted"/>
<reference evidence="1" key="1">
    <citation type="submission" date="2022-04" db="EMBL/GenBank/DDBJ databases">
        <title>Carnegiea gigantea Genome sequencing and assembly v2.</title>
        <authorList>
            <person name="Copetti D."/>
            <person name="Sanderson M.J."/>
            <person name="Burquez A."/>
            <person name="Wojciechowski M.F."/>
        </authorList>
    </citation>
    <scope>NUCLEOTIDE SEQUENCE</scope>
    <source>
        <strain evidence="1">SGP5-SGP5p</strain>
        <tissue evidence="1">Aerial part</tissue>
    </source>
</reference>
<evidence type="ECO:0000313" key="2">
    <source>
        <dbReference type="Proteomes" id="UP001153076"/>
    </source>
</evidence>
<dbReference type="Proteomes" id="UP001153076">
    <property type="component" value="Unassembled WGS sequence"/>
</dbReference>
<gene>
    <name evidence="1" type="ORF">Cgig2_000104</name>
</gene>
<sequence>MACTISGTWAACANYIAQYVVKCKGSKFGRRLDVALTDQQRLSLTYSAACAVSRKEGKEVVLPLEGPPANTAFVRGSAGREASACRSLRPLPSSYTSTGPQSNFRMAHITQSIAQLSGVIYNHGVKDYLHYLWGIGITSISRRHPEIKTGIETEVVQQKRPRAGV</sequence>
<dbReference type="AlphaFoldDB" id="A0A9Q1L0Q9"/>
<name>A0A9Q1L0Q9_9CARY</name>
<organism evidence="1 2">
    <name type="scientific">Carnegiea gigantea</name>
    <dbReference type="NCBI Taxonomy" id="171969"/>
    <lineage>
        <taxon>Eukaryota</taxon>
        <taxon>Viridiplantae</taxon>
        <taxon>Streptophyta</taxon>
        <taxon>Embryophyta</taxon>
        <taxon>Tracheophyta</taxon>
        <taxon>Spermatophyta</taxon>
        <taxon>Magnoliopsida</taxon>
        <taxon>eudicotyledons</taxon>
        <taxon>Gunneridae</taxon>
        <taxon>Pentapetalae</taxon>
        <taxon>Caryophyllales</taxon>
        <taxon>Cactineae</taxon>
        <taxon>Cactaceae</taxon>
        <taxon>Cactoideae</taxon>
        <taxon>Echinocereeae</taxon>
        <taxon>Carnegiea</taxon>
    </lineage>
</organism>
<keyword evidence="2" id="KW-1185">Reference proteome</keyword>
<accession>A0A9Q1L0Q9</accession>
<evidence type="ECO:0000313" key="1">
    <source>
        <dbReference type="EMBL" id="KAJ8452515.1"/>
    </source>
</evidence>